<name>A0A7T9I1K7_9ARCH</name>
<sequence>MKYIPAPEWTQKTHELVARLEMKHVMTDRVICFKSEGSQSRRTIARIHTMPKIIQMGINQPPFYAIELISERFDKQSEEEKIKTLIHELMHIPHSFNGGFRSHKPFVTHAKVNAMYARYQSQAQLLLP</sequence>
<evidence type="ECO:0000313" key="2">
    <source>
        <dbReference type="EMBL" id="QQR92121.1"/>
    </source>
</evidence>
<protein>
    <submittedName>
        <fullName evidence="2">Metallopeptidase</fullName>
    </submittedName>
</protein>
<dbReference type="InterPro" id="IPR043998">
    <property type="entry name" value="Put_Metallopep"/>
</dbReference>
<dbReference type="AlphaFoldDB" id="A0A7T9I1K7"/>
<dbReference type="Proteomes" id="UP000596004">
    <property type="component" value="Chromosome"/>
</dbReference>
<evidence type="ECO:0000259" key="1">
    <source>
        <dbReference type="Pfam" id="PF18894"/>
    </source>
</evidence>
<dbReference type="EMBL" id="CP064981">
    <property type="protein sequence ID" value="QQR92121.1"/>
    <property type="molecule type" value="Genomic_DNA"/>
</dbReference>
<reference evidence="2" key="1">
    <citation type="submission" date="2020-11" db="EMBL/GenBank/DDBJ databases">
        <title>Connecting structure to function with the recovery of over 1000 high-quality activated sludge metagenome-assembled genomes encoding full-length rRNA genes using long-read sequencing.</title>
        <authorList>
            <person name="Singleton C.M."/>
            <person name="Petriglieri F."/>
            <person name="Kristensen J.M."/>
            <person name="Kirkegaard R.H."/>
            <person name="Michaelsen T.Y."/>
            <person name="Andersen M.H."/>
            <person name="Karst S.M."/>
            <person name="Dueholm M.S."/>
            <person name="Nielsen P.H."/>
            <person name="Albertsen M."/>
        </authorList>
    </citation>
    <scope>NUCLEOTIDE SEQUENCE</scope>
    <source>
        <strain evidence="2">Fred_18-Q3-R57-64_BAT3C.431</strain>
    </source>
</reference>
<gene>
    <name evidence="2" type="ORF">IPJ89_03070</name>
</gene>
<accession>A0A7T9I1K7</accession>
<organism evidence="2">
    <name type="scientific">Candidatus Iainarchaeum sp</name>
    <dbReference type="NCBI Taxonomy" id="3101447"/>
    <lineage>
        <taxon>Archaea</taxon>
        <taxon>Candidatus Iainarchaeota</taxon>
        <taxon>Candidatus Iainarchaeia</taxon>
        <taxon>Candidatus Iainarchaeales</taxon>
        <taxon>Candidatus Iainarchaeaceae</taxon>
        <taxon>Candidatus Iainarchaeum</taxon>
    </lineage>
</organism>
<dbReference type="Pfam" id="PF18894">
    <property type="entry name" value="PhageMetallopep"/>
    <property type="match status" value="1"/>
</dbReference>
<proteinExistence type="predicted"/>
<feature type="domain" description="Putative phage metallopeptidase" evidence="1">
    <location>
        <begin position="2"/>
        <end position="103"/>
    </location>
</feature>